<evidence type="ECO:0000313" key="3">
    <source>
        <dbReference type="Proteomes" id="UP001239213"/>
    </source>
</evidence>
<accession>A0AAI9YDG5</accession>
<organism evidence="2 3">
    <name type="scientific">Colletotrichum cuscutae</name>
    <dbReference type="NCBI Taxonomy" id="1209917"/>
    <lineage>
        <taxon>Eukaryota</taxon>
        <taxon>Fungi</taxon>
        <taxon>Dikarya</taxon>
        <taxon>Ascomycota</taxon>
        <taxon>Pezizomycotina</taxon>
        <taxon>Sordariomycetes</taxon>
        <taxon>Hypocreomycetidae</taxon>
        <taxon>Glomerellales</taxon>
        <taxon>Glomerellaceae</taxon>
        <taxon>Colletotrichum</taxon>
        <taxon>Colletotrichum acutatum species complex</taxon>
    </lineage>
</organism>
<evidence type="ECO:0000313" key="2">
    <source>
        <dbReference type="EMBL" id="KAK1498995.1"/>
    </source>
</evidence>
<reference evidence="2" key="1">
    <citation type="submission" date="2016-11" db="EMBL/GenBank/DDBJ databases">
        <title>The genome sequence of Colletotrichum cuscutae.</title>
        <authorList>
            <person name="Baroncelli R."/>
        </authorList>
    </citation>
    <scope>NUCLEOTIDE SEQUENCE</scope>
    <source>
        <strain evidence="2">IMI 304802</strain>
    </source>
</reference>
<proteinExistence type="predicted"/>
<name>A0AAI9YDG5_9PEZI</name>
<sequence>MESMAPKISDTPEGDDIKKKWECIQGNGSMGKCDFTDEPRTRAEMLAHRNKHGPEHILLCARVVKNEIKKKTVGNSVSPSPSPYLRIAIIFLIEQLLRVRQCKRRSAKGLDSHRSIQTSHMERGQAVKRDAT</sequence>
<dbReference type="Proteomes" id="UP001239213">
    <property type="component" value="Unassembled WGS sequence"/>
</dbReference>
<protein>
    <submittedName>
        <fullName evidence="2">Uncharacterized protein</fullName>
    </submittedName>
</protein>
<dbReference type="EMBL" id="MPDP01000002">
    <property type="protein sequence ID" value="KAK1498995.1"/>
    <property type="molecule type" value="Genomic_DNA"/>
</dbReference>
<feature type="region of interest" description="Disordered" evidence="1">
    <location>
        <begin position="107"/>
        <end position="132"/>
    </location>
</feature>
<keyword evidence="3" id="KW-1185">Reference proteome</keyword>
<dbReference type="AlphaFoldDB" id="A0AAI9YDG5"/>
<evidence type="ECO:0000256" key="1">
    <source>
        <dbReference type="SAM" id="MobiDB-lite"/>
    </source>
</evidence>
<comment type="caution">
    <text evidence="2">The sequence shown here is derived from an EMBL/GenBank/DDBJ whole genome shotgun (WGS) entry which is preliminary data.</text>
</comment>
<feature type="compositionally biased region" description="Basic and acidic residues" evidence="1">
    <location>
        <begin position="108"/>
        <end position="132"/>
    </location>
</feature>
<gene>
    <name evidence="2" type="ORF">CCUS01_02615</name>
</gene>